<comment type="catalytic activity">
    <reaction evidence="10">
        <text>O-phospho-L-homoserine + H2O = L-threonine + phosphate</text>
        <dbReference type="Rhea" id="RHEA:10840"/>
        <dbReference type="ChEBI" id="CHEBI:15377"/>
        <dbReference type="ChEBI" id="CHEBI:43474"/>
        <dbReference type="ChEBI" id="CHEBI:57590"/>
        <dbReference type="ChEBI" id="CHEBI:57926"/>
        <dbReference type="EC" id="4.2.3.1"/>
    </reaction>
</comment>
<evidence type="ECO:0000259" key="13">
    <source>
        <dbReference type="Pfam" id="PF00291"/>
    </source>
</evidence>
<dbReference type="InterPro" id="IPR051166">
    <property type="entry name" value="Threonine_Synthase"/>
</dbReference>
<gene>
    <name evidence="15" type="ORF">UY02_C0001G0020</name>
</gene>
<evidence type="ECO:0000259" key="14">
    <source>
        <dbReference type="Pfam" id="PF14821"/>
    </source>
</evidence>
<dbReference type="InterPro" id="IPR029144">
    <property type="entry name" value="Thr_synth_N"/>
</dbReference>
<feature type="modified residue" description="N6-(pyridoxal phosphate)lysine" evidence="12">
    <location>
        <position position="100"/>
    </location>
</feature>
<evidence type="ECO:0000256" key="3">
    <source>
        <dbReference type="ARBA" id="ARBA00005517"/>
    </source>
</evidence>
<evidence type="ECO:0000313" key="15">
    <source>
        <dbReference type="EMBL" id="KKU77502.1"/>
    </source>
</evidence>
<comment type="pathway">
    <text evidence="2">Amino-acid biosynthesis; L-threonine biosynthesis; L-threonine from L-aspartate: step 5/5.</text>
</comment>
<dbReference type="PATRIC" id="fig|1618655.3.peg.21"/>
<comment type="similarity">
    <text evidence="3">Belongs to the threonine synthase family.</text>
</comment>
<dbReference type="GO" id="GO:0004795">
    <property type="term" value="F:threonine synthase activity"/>
    <property type="evidence" value="ECO:0007669"/>
    <property type="project" value="UniProtKB-UniRule"/>
</dbReference>
<evidence type="ECO:0000256" key="12">
    <source>
        <dbReference type="PIRSR" id="PIRSR604450-51"/>
    </source>
</evidence>
<dbReference type="NCBIfam" id="TIGR00260">
    <property type="entry name" value="thrC"/>
    <property type="match status" value="1"/>
</dbReference>
<evidence type="ECO:0000256" key="5">
    <source>
        <dbReference type="ARBA" id="ARBA00018679"/>
    </source>
</evidence>
<keyword evidence="6" id="KW-0028">Amino-acid biosynthesis</keyword>
<evidence type="ECO:0000256" key="11">
    <source>
        <dbReference type="NCBIfam" id="TIGR00260"/>
    </source>
</evidence>
<organism evidence="15 16">
    <name type="scientific">Candidatus Giovannonibacteria bacterium GW2011_GWB1_47_6b</name>
    <dbReference type="NCBI Taxonomy" id="1618655"/>
    <lineage>
        <taxon>Bacteria</taxon>
        <taxon>Candidatus Giovannoniibacteriota</taxon>
    </lineage>
</organism>
<feature type="domain" description="Threonine synthase N-terminal" evidence="14">
    <location>
        <begin position="3"/>
        <end position="72"/>
    </location>
</feature>
<sequence>MLFYSTNRLASPVDFKTALFEGLADDGGLFMPEKFPKIFVPPADGLREIAFGVAKKFTDIPAADLKKIIKAALNFPVPLVSLDKNLHILELFHGPTLSFKDFGARFMARVIDYYLGRSGEKLNIITATSGDTGGAVASGFHGLANIRVFILYPGRRISPLQEKQITALGGNVTALEVDGDFDDCQSLAKQALADAELRRQINLSSANSINIGRLLPQTLFYFLSRQKIKKPVIVVPSGNFGNLTAGLFAKKMGLKVGKFVAAVNKNSAVPEYLATGNMNVPNKTKLTLSSAMDVGNPSNWARILDLYGGNREAIGNDLEAITISESETKKTIAETYKKYKYFLDPHTAVGVAAANKLSSRFNSPFVVLATAHPAKFRDIVQSATGRRMPLPGSLVRIADKAKNSIALSVDYRHLKKILTN</sequence>
<feature type="domain" description="Tryptophan synthase beta chain-like PALP" evidence="13">
    <location>
        <begin position="86"/>
        <end position="364"/>
    </location>
</feature>
<dbReference type="GO" id="GO:0009088">
    <property type="term" value="P:threonine biosynthetic process"/>
    <property type="evidence" value="ECO:0007669"/>
    <property type="project" value="UniProtKB-UniRule"/>
</dbReference>
<dbReference type="InterPro" id="IPR004450">
    <property type="entry name" value="Thr_synthase-like"/>
</dbReference>
<dbReference type="Proteomes" id="UP000034682">
    <property type="component" value="Unassembled WGS sequence"/>
</dbReference>
<dbReference type="PANTHER" id="PTHR42690">
    <property type="entry name" value="THREONINE SYNTHASE FAMILY MEMBER"/>
    <property type="match status" value="1"/>
</dbReference>
<dbReference type="Gene3D" id="3.90.1380.10">
    <property type="entry name" value="Threonine synthase, N-terminal domain"/>
    <property type="match status" value="1"/>
</dbReference>
<evidence type="ECO:0000256" key="9">
    <source>
        <dbReference type="ARBA" id="ARBA00023239"/>
    </source>
</evidence>
<reference evidence="15 16" key="1">
    <citation type="journal article" date="2015" name="Nature">
        <title>rRNA introns, odd ribosomes, and small enigmatic genomes across a large radiation of phyla.</title>
        <authorList>
            <person name="Brown C.T."/>
            <person name="Hug L.A."/>
            <person name="Thomas B.C."/>
            <person name="Sharon I."/>
            <person name="Castelle C.J."/>
            <person name="Singh A."/>
            <person name="Wilkins M.J."/>
            <person name="Williams K.H."/>
            <person name="Banfield J.F."/>
        </authorList>
    </citation>
    <scope>NUCLEOTIDE SEQUENCE [LARGE SCALE GENOMIC DNA]</scope>
</reference>
<accession>A0A0G1T6V7</accession>
<dbReference type="Pfam" id="PF00291">
    <property type="entry name" value="PALP"/>
    <property type="match status" value="1"/>
</dbReference>
<dbReference type="InterPro" id="IPR001926">
    <property type="entry name" value="TrpB-like_PALP"/>
</dbReference>
<dbReference type="InterPro" id="IPR000634">
    <property type="entry name" value="Ser/Thr_deHydtase_PyrdxlP-BS"/>
</dbReference>
<comment type="caution">
    <text evidence="15">The sequence shown here is derived from an EMBL/GenBank/DDBJ whole genome shotgun (WGS) entry which is preliminary data.</text>
</comment>
<evidence type="ECO:0000256" key="2">
    <source>
        <dbReference type="ARBA" id="ARBA00004979"/>
    </source>
</evidence>
<dbReference type="Pfam" id="PF14821">
    <property type="entry name" value="Thr_synth_N"/>
    <property type="match status" value="1"/>
</dbReference>
<keyword evidence="8 12" id="KW-0663">Pyridoxal phosphate</keyword>
<name>A0A0G1T6V7_9BACT</name>
<proteinExistence type="inferred from homology"/>
<evidence type="ECO:0000256" key="8">
    <source>
        <dbReference type="ARBA" id="ARBA00022898"/>
    </source>
</evidence>
<dbReference type="InterPro" id="IPR036052">
    <property type="entry name" value="TrpB-like_PALP_sf"/>
</dbReference>
<dbReference type="PANTHER" id="PTHR42690:SF1">
    <property type="entry name" value="THREONINE SYNTHASE-LIKE 2"/>
    <property type="match status" value="1"/>
</dbReference>
<comment type="cofactor">
    <cofactor evidence="1 12">
        <name>pyridoxal 5'-phosphate</name>
        <dbReference type="ChEBI" id="CHEBI:597326"/>
    </cofactor>
</comment>
<keyword evidence="7" id="KW-0791">Threonine biosynthesis</keyword>
<dbReference type="UniPathway" id="UPA00050">
    <property type="reaction ID" value="UER00065"/>
</dbReference>
<evidence type="ECO:0000313" key="16">
    <source>
        <dbReference type="Proteomes" id="UP000034682"/>
    </source>
</evidence>
<keyword evidence="9" id="KW-0456">Lyase</keyword>
<dbReference type="AlphaFoldDB" id="A0A0G1T6V7"/>
<dbReference type="GO" id="GO:0030170">
    <property type="term" value="F:pyridoxal phosphate binding"/>
    <property type="evidence" value="ECO:0007669"/>
    <property type="project" value="InterPro"/>
</dbReference>
<evidence type="ECO:0000256" key="6">
    <source>
        <dbReference type="ARBA" id="ARBA00022605"/>
    </source>
</evidence>
<protein>
    <recommendedName>
        <fullName evidence="5 11">Threonine synthase</fullName>
        <ecNumber evidence="4 11">4.2.3.1</ecNumber>
    </recommendedName>
</protein>
<dbReference type="PROSITE" id="PS00165">
    <property type="entry name" value="DEHYDRATASE_SER_THR"/>
    <property type="match status" value="1"/>
</dbReference>
<dbReference type="InterPro" id="IPR037158">
    <property type="entry name" value="Thr_synth_N_sf"/>
</dbReference>
<dbReference type="EMBL" id="LCOK01000001">
    <property type="protein sequence ID" value="KKU77502.1"/>
    <property type="molecule type" value="Genomic_DNA"/>
</dbReference>
<evidence type="ECO:0000256" key="1">
    <source>
        <dbReference type="ARBA" id="ARBA00001933"/>
    </source>
</evidence>
<evidence type="ECO:0000256" key="10">
    <source>
        <dbReference type="ARBA" id="ARBA00049144"/>
    </source>
</evidence>
<dbReference type="Gene3D" id="3.40.50.1100">
    <property type="match status" value="2"/>
</dbReference>
<evidence type="ECO:0000256" key="7">
    <source>
        <dbReference type="ARBA" id="ARBA00022697"/>
    </source>
</evidence>
<evidence type="ECO:0000256" key="4">
    <source>
        <dbReference type="ARBA" id="ARBA00013028"/>
    </source>
</evidence>
<dbReference type="SUPFAM" id="SSF53686">
    <property type="entry name" value="Tryptophan synthase beta subunit-like PLP-dependent enzymes"/>
    <property type="match status" value="1"/>
</dbReference>
<dbReference type="EC" id="4.2.3.1" evidence="4 11"/>